<dbReference type="KEGG" id="scas:SACC_30640"/>
<dbReference type="AlphaFoldDB" id="A0AAQ4CW66"/>
<keyword evidence="2" id="KW-1185">Reference proteome</keyword>
<dbReference type="Proteomes" id="UP001319921">
    <property type="component" value="Chromosome"/>
</dbReference>
<dbReference type="EMBL" id="AP025226">
    <property type="protein sequence ID" value="BDC00048.1"/>
    <property type="molecule type" value="Genomic_DNA"/>
</dbReference>
<proteinExistence type="predicted"/>
<evidence type="ECO:0000313" key="1">
    <source>
        <dbReference type="EMBL" id="BDC00048.1"/>
    </source>
</evidence>
<gene>
    <name evidence="1" type="ORF">SACC_30640</name>
</gene>
<evidence type="ECO:0000313" key="2">
    <source>
        <dbReference type="Proteomes" id="UP001319921"/>
    </source>
</evidence>
<sequence length="73" mass="8657">MIIMKYANFWKKFRDWALTVNHDEIPYKLRGVVKIIRENPNISLVGLAGYLDTDAVYLAKFLYNSFREISQEE</sequence>
<accession>A0AAQ4CW66</accession>
<reference evidence="1 2" key="1">
    <citation type="journal article" date="2022" name="Microbiol. Resour. Announc.">
        <title>Complete Genome Sequence of the Hyperthermophilic and Acidophilic Archaeon Saccharolobus caldissimus Strain HS-3T.</title>
        <authorList>
            <person name="Sakai H.D."/>
            <person name="Kurosawa N."/>
        </authorList>
    </citation>
    <scope>NUCLEOTIDE SEQUENCE [LARGE SCALE GENOMIC DNA]</scope>
    <source>
        <strain evidence="1 2">JCM32116</strain>
    </source>
</reference>
<protein>
    <submittedName>
        <fullName evidence="1">Uncharacterized protein</fullName>
    </submittedName>
</protein>
<name>A0AAQ4CW66_9CREN</name>
<organism evidence="1 2">
    <name type="scientific">Saccharolobus caldissimus</name>
    <dbReference type="NCBI Taxonomy" id="1702097"/>
    <lineage>
        <taxon>Archaea</taxon>
        <taxon>Thermoproteota</taxon>
        <taxon>Thermoprotei</taxon>
        <taxon>Sulfolobales</taxon>
        <taxon>Sulfolobaceae</taxon>
        <taxon>Saccharolobus</taxon>
    </lineage>
</organism>